<organism evidence="2 3">
    <name type="scientific">Myroides albus</name>
    <dbReference type="NCBI Taxonomy" id="2562892"/>
    <lineage>
        <taxon>Bacteria</taxon>
        <taxon>Pseudomonadati</taxon>
        <taxon>Bacteroidota</taxon>
        <taxon>Flavobacteriia</taxon>
        <taxon>Flavobacteriales</taxon>
        <taxon>Flavobacteriaceae</taxon>
        <taxon>Myroides</taxon>
    </lineage>
</organism>
<dbReference type="OrthoDB" id="1440535at2"/>
<dbReference type="Proteomes" id="UP000438760">
    <property type="component" value="Unassembled WGS sequence"/>
</dbReference>
<gene>
    <name evidence="2" type="ORF">GJV76_11585</name>
</gene>
<name>A0A6I3LKC4_9FLAO</name>
<dbReference type="AlphaFoldDB" id="A0A6I3LKC4"/>
<feature type="signal peptide" evidence="1">
    <location>
        <begin position="1"/>
        <end position="19"/>
    </location>
</feature>
<dbReference type="RefSeq" id="WP_155092784.1">
    <property type="nucleotide sequence ID" value="NZ_CP102754.1"/>
</dbReference>
<sequence>MRNRIITLIFLCLSQWMSAQSFSEKIGTLMQLVTENEVDTLAVKELVKTMVPNGKEFKENPMNYSMYDRLEGDMLYYTSYKTADEDRMSIEKLKMNDKPYYSIRFLVSSSYTIEKDGSIKYDQPDYEYNSDYESVKKYCTRAMSYKNGKGNAEDAPLLSCIYTNPESKRSLMYWVVFDNAVNDKKGNRIKEFKIQDVELWR</sequence>
<feature type="chain" id="PRO_5026223226" evidence="1">
    <location>
        <begin position="20"/>
        <end position="201"/>
    </location>
</feature>
<keyword evidence="1" id="KW-0732">Signal</keyword>
<reference evidence="2 3" key="1">
    <citation type="submission" date="2019-11" db="EMBL/GenBank/DDBJ databases">
        <title>Genome of Strain BIT-d1.</title>
        <authorList>
            <person name="Yang Y."/>
        </authorList>
    </citation>
    <scope>NUCLEOTIDE SEQUENCE [LARGE SCALE GENOMIC DNA]</scope>
    <source>
        <strain evidence="2 3">BIT-d1</strain>
    </source>
</reference>
<dbReference type="EMBL" id="WMJX01000028">
    <property type="protein sequence ID" value="MTG98763.1"/>
    <property type="molecule type" value="Genomic_DNA"/>
</dbReference>
<evidence type="ECO:0000256" key="1">
    <source>
        <dbReference type="SAM" id="SignalP"/>
    </source>
</evidence>
<keyword evidence="3" id="KW-1185">Reference proteome</keyword>
<evidence type="ECO:0000313" key="2">
    <source>
        <dbReference type="EMBL" id="MTG98763.1"/>
    </source>
</evidence>
<proteinExistence type="predicted"/>
<protein>
    <submittedName>
        <fullName evidence="2">Uncharacterized protein</fullName>
    </submittedName>
</protein>
<evidence type="ECO:0000313" key="3">
    <source>
        <dbReference type="Proteomes" id="UP000438760"/>
    </source>
</evidence>
<comment type="caution">
    <text evidence="2">The sequence shown here is derived from an EMBL/GenBank/DDBJ whole genome shotgun (WGS) entry which is preliminary data.</text>
</comment>
<accession>A0A6I3LKC4</accession>